<proteinExistence type="predicted"/>
<sequence length="556" mass="58182">MSADEEIPGREVAYRVFAAEFDDATLSHSESDEERAPNYVITPTGARLNRVFVVGALTEVTSVNEEMLRARIVDPTGAFVVYAGQYQPDALAFLERTDPPAFVAVTGKARTYQPEDSDVVYTSIRPESLALVDAGTRERWVVSAAEQTLERAGTMAAAADIAPTLDDDALEEALLEAGVERGLAAGIPLTLEHYGTTPAYLESIRDLALDSARVVADERDEVRGLDRRPDASSETAPSFASLAAELVDLDLEVDESLEEAASKPSGGAADAETATEAPSGAPDATAEPEAEIEEAVATTDDTETSVADSADADPSVADSADTEPTAQATDDSGSSSAETATTETPESTDELGDFDAPSDDPVDDVTDADSDDTLGDFDAGGADTEGAADAPATEDSEDVAAGMYEMDDEERAELEAEFGTDFATGDEVEEPGEADIDVPETETAIEDEASDTTEEAAEEEETGEADDEPTDIDDGAADEAAETEEAEETTADVNLESLAVETMRDLDDGDGADRQAVIDAVVEEAGADADAVEEAIQDALMGGQCYEPGDETLKAI</sequence>
<feature type="compositionally biased region" description="Acidic residues" evidence="1">
    <location>
        <begin position="405"/>
        <end position="490"/>
    </location>
</feature>
<feature type="compositionally biased region" description="Acidic residues" evidence="1">
    <location>
        <begin position="346"/>
        <end position="375"/>
    </location>
</feature>
<organism evidence="2 3">
    <name type="scientific">Natronosalvus hydrolyticus</name>
    <dbReference type="NCBI Taxonomy" id="2979988"/>
    <lineage>
        <taxon>Archaea</taxon>
        <taxon>Methanobacteriati</taxon>
        <taxon>Methanobacteriota</taxon>
        <taxon>Stenosarchaea group</taxon>
        <taxon>Halobacteria</taxon>
        <taxon>Halobacteriales</taxon>
        <taxon>Natrialbaceae</taxon>
        <taxon>Natronosalvus</taxon>
    </lineage>
</organism>
<dbReference type="EMBL" id="JAOPJZ010000006">
    <property type="protein sequence ID" value="MCU4752245.1"/>
    <property type="molecule type" value="Genomic_DNA"/>
</dbReference>
<dbReference type="Proteomes" id="UP001321047">
    <property type="component" value="Unassembled WGS sequence"/>
</dbReference>
<dbReference type="RefSeq" id="WP_342808587.1">
    <property type="nucleotide sequence ID" value="NZ_JAOPJZ010000006.1"/>
</dbReference>
<protein>
    <recommendedName>
        <fullName evidence="4">Rpa-associated protein</fullName>
    </recommendedName>
</protein>
<evidence type="ECO:0000256" key="1">
    <source>
        <dbReference type="SAM" id="MobiDB-lite"/>
    </source>
</evidence>
<keyword evidence="3" id="KW-1185">Reference proteome</keyword>
<feature type="region of interest" description="Disordered" evidence="1">
    <location>
        <begin position="256"/>
        <end position="497"/>
    </location>
</feature>
<reference evidence="2 3" key="1">
    <citation type="submission" date="2022-09" db="EMBL/GenBank/DDBJ databases">
        <title>Enrichment on poylsaccharides allowed isolation of novel metabolic and taxonomic groups of Haloarchaea.</title>
        <authorList>
            <person name="Sorokin D.Y."/>
            <person name="Elcheninov A.G."/>
            <person name="Khizhniak T.V."/>
            <person name="Kolganova T.V."/>
            <person name="Kublanov I.V."/>
        </authorList>
    </citation>
    <scope>NUCLEOTIDE SEQUENCE [LARGE SCALE GENOMIC DNA]</scope>
    <source>
        <strain evidence="2 3">AArc-curdl1</strain>
    </source>
</reference>
<dbReference type="AlphaFoldDB" id="A0AAP3E6R5"/>
<evidence type="ECO:0000313" key="3">
    <source>
        <dbReference type="Proteomes" id="UP001321047"/>
    </source>
</evidence>
<feature type="compositionally biased region" description="Low complexity" evidence="1">
    <location>
        <begin position="266"/>
        <end position="285"/>
    </location>
</feature>
<accession>A0AAP3E6R5</accession>
<feature type="compositionally biased region" description="Low complexity" evidence="1">
    <location>
        <begin position="295"/>
        <end position="319"/>
    </location>
</feature>
<feature type="compositionally biased region" description="Low complexity" evidence="1">
    <location>
        <begin position="376"/>
        <end position="391"/>
    </location>
</feature>
<feature type="compositionally biased region" description="Low complexity" evidence="1">
    <location>
        <begin position="328"/>
        <end position="345"/>
    </location>
</feature>
<comment type="caution">
    <text evidence="2">The sequence shown here is derived from an EMBL/GenBank/DDBJ whole genome shotgun (WGS) entry which is preliminary data.</text>
</comment>
<evidence type="ECO:0000313" key="2">
    <source>
        <dbReference type="EMBL" id="MCU4752245.1"/>
    </source>
</evidence>
<evidence type="ECO:0008006" key="4">
    <source>
        <dbReference type="Google" id="ProtNLM"/>
    </source>
</evidence>
<gene>
    <name evidence="2" type="ORF">OB919_09640</name>
</gene>
<name>A0AAP3E6R5_9EURY</name>